<name>Q5DN49_9CAUD</name>
<proteinExistence type="predicted"/>
<evidence type="ECO:0000256" key="1">
    <source>
        <dbReference type="SAM" id="Phobius"/>
    </source>
</evidence>
<keyword evidence="1" id="KW-0472">Membrane</keyword>
<protein>
    <submittedName>
        <fullName evidence="2">Gp56</fullName>
    </submittedName>
</protein>
<evidence type="ECO:0000313" key="3">
    <source>
        <dbReference type="Proteomes" id="UP000000993"/>
    </source>
</evidence>
<dbReference type="Proteomes" id="UP000000993">
    <property type="component" value="Segment"/>
</dbReference>
<keyword evidence="3" id="KW-1185">Reference proteome</keyword>
<keyword evidence="1" id="KW-0812">Transmembrane</keyword>
<dbReference type="EMBL" id="AY576273">
    <property type="protein sequence ID" value="AAT69532.1"/>
    <property type="molecule type" value="Genomic_DNA"/>
</dbReference>
<accession>Q5DN49</accession>
<sequence>MMGLSLLHWYLIGAICSGEMMIWGMKNPVRTKPGQPVFPSLLLMYLFWPLFWLGAVLGILLSTGKKR</sequence>
<organism evidence="2 3">
    <name type="scientific">Alphaproteobacteria phage PhiJL001</name>
    <dbReference type="NCBI Taxonomy" id="2681607"/>
    <lineage>
        <taxon>Viruses</taxon>
        <taxon>Duplodnaviria</taxon>
        <taxon>Heunggongvirae</taxon>
        <taxon>Uroviricota</taxon>
        <taxon>Caudoviricetes</taxon>
        <taxon>Mesyanzhinovviridae</taxon>
        <taxon>Keylargovirus</taxon>
        <taxon>Keylargovirus JL001</taxon>
    </lineage>
</organism>
<gene>
    <name evidence="2" type="ORF">JL001p56</name>
</gene>
<feature type="transmembrane region" description="Helical" evidence="1">
    <location>
        <begin position="42"/>
        <end position="61"/>
    </location>
</feature>
<dbReference type="KEGG" id="vg:3342351"/>
<reference evidence="2 3" key="1">
    <citation type="journal article" date="2005" name="Appl. Environ. Microbiol.">
        <title>Genomic analysis of bacteriophage PhiJL001: insights into its interaction with a sponge-associated alpha-proteobacterium.</title>
        <authorList>
            <person name="Lohr J.E."/>
            <person name="Chen F."/>
            <person name="Hill R.T."/>
        </authorList>
    </citation>
    <scope>NUCLEOTIDE SEQUENCE</scope>
</reference>
<dbReference type="GeneID" id="3342351"/>
<keyword evidence="1" id="KW-1133">Transmembrane helix</keyword>
<evidence type="ECO:0000313" key="2">
    <source>
        <dbReference type="EMBL" id="AAT69532.1"/>
    </source>
</evidence>
<dbReference type="RefSeq" id="YP_223980.1">
    <property type="nucleotide sequence ID" value="NC_006938.1"/>
</dbReference>